<comment type="caution">
    <text evidence="1">The sequence shown here is derived from an EMBL/GenBank/DDBJ whole genome shotgun (WGS) entry which is preliminary data.</text>
</comment>
<accession>A0ACB8R9G6</accession>
<evidence type="ECO:0000313" key="2">
    <source>
        <dbReference type="Proteomes" id="UP000814033"/>
    </source>
</evidence>
<organism evidence="1 2">
    <name type="scientific">Auriscalpium vulgare</name>
    <dbReference type="NCBI Taxonomy" id="40419"/>
    <lineage>
        <taxon>Eukaryota</taxon>
        <taxon>Fungi</taxon>
        <taxon>Dikarya</taxon>
        <taxon>Basidiomycota</taxon>
        <taxon>Agaricomycotina</taxon>
        <taxon>Agaricomycetes</taxon>
        <taxon>Russulales</taxon>
        <taxon>Auriscalpiaceae</taxon>
        <taxon>Auriscalpium</taxon>
    </lineage>
</organism>
<protein>
    <submittedName>
        <fullName evidence="1">Uncharacterized protein</fullName>
    </submittedName>
</protein>
<dbReference type="Proteomes" id="UP000814033">
    <property type="component" value="Unassembled WGS sequence"/>
</dbReference>
<dbReference type="EMBL" id="MU276172">
    <property type="protein sequence ID" value="KAI0040724.1"/>
    <property type="molecule type" value="Genomic_DNA"/>
</dbReference>
<gene>
    <name evidence="1" type="ORF">FA95DRAFT_825972</name>
</gene>
<keyword evidence="2" id="KW-1185">Reference proteome</keyword>
<reference evidence="1" key="2">
    <citation type="journal article" date="2022" name="New Phytol.">
        <title>Evolutionary transition to the ectomycorrhizal habit in the genomes of a hyperdiverse lineage of mushroom-forming fungi.</title>
        <authorList>
            <person name="Looney B."/>
            <person name="Miyauchi S."/>
            <person name="Morin E."/>
            <person name="Drula E."/>
            <person name="Courty P.E."/>
            <person name="Kohler A."/>
            <person name="Kuo A."/>
            <person name="LaButti K."/>
            <person name="Pangilinan J."/>
            <person name="Lipzen A."/>
            <person name="Riley R."/>
            <person name="Andreopoulos W."/>
            <person name="He G."/>
            <person name="Johnson J."/>
            <person name="Nolan M."/>
            <person name="Tritt A."/>
            <person name="Barry K.W."/>
            <person name="Grigoriev I.V."/>
            <person name="Nagy L.G."/>
            <person name="Hibbett D."/>
            <person name="Henrissat B."/>
            <person name="Matheny P.B."/>
            <person name="Labbe J."/>
            <person name="Martin F.M."/>
        </authorList>
    </citation>
    <scope>NUCLEOTIDE SEQUENCE</scope>
    <source>
        <strain evidence="1">FP105234-sp</strain>
    </source>
</reference>
<evidence type="ECO:0000313" key="1">
    <source>
        <dbReference type="EMBL" id="KAI0040724.1"/>
    </source>
</evidence>
<sequence length="119" mass="13280">MPYAALSCGDFLTHPWQQRAAASQYVWPHLQLFSMPPELVLCAADESHDIYTPRMLAVDNNPLYQILSLVLAIPKLTMPTEDEIKQAKKKEEEETRKQQAEAAKQLLTQSPTVGAGETG</sequence>
<name>A0ACB8R9G6_9AGAM</name>
<reference evidence="1" key="1">
    <citation type="submission" date="2021-02" db="EMBL/GenBank/DDBJ databases">
        <authorList>
            <consortium name="DOE Joint Genome Institute"/>
            <person name="Ahrendt S."/>
            <person name="Looney B.P."/>
            <person name="Miyauchi S."/>
            <person name="Morin E."/>
            <person name="Drula E."/>
            <person name="Courty P.E."/>
            <person name="Chicoki N."/>
            <person name="Fauchery L."/>
            <person name="Kohler A."/>
            <person name="Kuo A."/>
            <person name="Labutti K."/>
            <person name="Pangilinan J."/>
            <person name="Lipzen A."/>
            <person name="Riley R."/>
            <person name="Andreopoulos W."/>
            <person name="He G."/>
            <person name="Johnson J."/>
            <person name="Barry K.W."/>
            <person name="Grigoriev I.V."/>
            <person name="Nagy L."/>
            <person name="Hibbett D."/>
            <person name="Henrissat B."/>
            <person name="Matheny P.B."/>
            <person name="Labbe J."/>
            <person name="Martin F."/>
        </authorList>
    </citation>
    <scope>NUCLEOTIDE SEQUENCE</scope>
    <source>
        <strain evidence="1">FP105234-sp</strain>
    </source>
</reference>
<proteinExistence type="predicted"/>